<dbReference type="Proteomes" id="UP000236546">
    <property type="component" value="Unassembled WGS sequence"/>
</dbReference>
<feature type="compositionally biased region" description="Pro residues" evidence="1">
    <location>
        <begin position="540"/>
        <end position="572"/>
    </location>
</feature>
<reference evidence="4 5" key="1">
    <citation type="submission" date="2017-02" db="EMBL/GenBank/DDBJ databases">
        <title>Genomes of Trichoderma spp. with biocontrol activity.</title>
        <authorList>
            <person name="Gardiner D."/>
            <person name="Kazan K."/>
            <person name="Vos C."/>
            <person name="Harvey P."/>
        </authorList>
    </citation>
    <scope>NUCLEOTIDE SEQUENCE [LARGE SCALE GENOMIC DNA]</scope>
    <source>
        <strain evidence="4 5">A5MH</strain>
    </source>
</reference>
<feature type="signal peptide" evidence="3">
    <location>
        <begin position="1"/>
        <end position="19"/>
    </location>
</feature>
<evidence type="ECO:0000256" key="2">
    <source>
        <dbReference type="SAM" id="Phobius"/>
    </source>
</evidence>
<keyword evidence="3" id="KW-0732">Signal</keyword>
<feature type="region of interest" description="Disordered" evidence="1">
    <location>
        <begin position="535"/>
        <end position="586"/>
    </location>
</feature>
<keyword evidence="2" id="KW-1133">Transmembrane helix</keyword>
<evidence type="ECO:0000313" key="5">
    <source>
        <dbReference type="Proteomes" id="UP000236546"/>
    </source>
</evidence>
<feature type="transmembrane region" description="Helical" evidence="2">
    <location>
        <begin position="588"/>
        <end position="609"/>
    </location>
</feature>
<keyword evidence="2" id="KW-0812">Transmembrane</keyword>
<dbReference type="OrthoDB" id="5427350at2759"/>
<dbReference type="EMBL" id="MTYH01000127">
    <property type="protein sequence ID" value="PNP37784.1"/>
    <property type="molecule type" value="Genomic_DNA"/>
</dbReference>
<dbReference type="Pfam" id="PF14269">
    <property type="entry name" value="Arylsulfotran_2"/>
    <property type="match status" value="1"/>
</dbReference>
<accession>A0A2K0SX04</accession>
<comment type="caution">
    <text evidence="4">The sequence shown here is derived from an EMBL/GenBank/DDBJ whole genome shotgun (WGS) entry which is preliminary data.</text>
</comment>
<keyword evidence="2" id="KW-0472">Membrane</keyword>
<evidence type="ECO:0000313" key="4">
    <source>
        <dbReference type="EMBL" id="PNP37784.1"/>
    </source>
</evidence>
<evidence type="ECO:0008006" key="6">
    <source>
        <dbReference type="Google" id="ProtNLM"/>
    </source>
</evidence>
<dbReference type="AlphaFoldDB" id="A0A2K0SX04"/>
<dbReference type="PANTHER" id="PTHR35340:SF5">
    <property type="entry name" value="ASST-DOMAIN-CONTAINING PROTEIN"/>
    <property type="match status" value="1"/>
</dbReference>
<sequence>MRFSSLFSAAALFFHSALADVPLITNATEYIDLANSQGGFPSQTFRSSAIVAPIFFVNKWEKDQVDNASYVFLGTVYGEWKAGPMIFDARDMSLIYADQRYENTYTSNVHTINGSRYLAFWEGGHTRGHANGNCLFFDQDYNLKYTVTAQGLGDAEADMHELSVTKDDSVIFSTYFNIPYDCTSVGGPDNALLMDSGFQEVDAATNQLVFDWHASRFFDISDSFALYNEDYGVSPDSGFDFFHINSVQKTDDGNYLVSSRHLSLLTLIDGKDGHPIWILGGRKNQFTDLSNGEATNIGWQHDARILPSDNPSETHITLFDNHGEYSGVCQEKCQSRALHIAVDPVALTARVVSQFFHPENIDSGAMGGYQTLGSGNVMTGWGHNPGFVEYKSDGTPVMDFQRGIIGGEVLADMFAYRVNKGDWTGRPPWPPTVAADAPNASTIDATVYVSWNGATDVSSWAIFASDDHKTISNYTNLIAESPRQGFETVIPLTTKDIARRYLAAAAVSSSGNVLGSTVVIDLANDGQPAIVTSDIVSLKPPSPPPPPPPSSPPPQSSPVPPTPPSPPSPPSPSASISSEEQSLSTGTLGVMGGSVFSVVGVFYAGAFYWRKRARSKRGHGEEGYRMVDRED</sequence>
<gene>
    <name evidence="4" type="ORF">TGAMA5MH_10269</name>
</gene>
<organism evidence="4 5">
    <name type="scientific">Trichoderma gamsii</name>
    <dbReference type="NCBI Taxonomy" id="398673"/>
    <lineage>
        <taxon>Eukaryota</taxon>
        <taxon>Fungi</taxon>
        <taxon>Dikarya</taxon>
        <taxon>Ascomycota</taxon>
        <taxon>Pezizomycotina</taxon>
        <taxon>Sordariomycetes</taxon>
        <taxon>Hypocreomycetidae</taxon>
        <taxon>Hypocreales</taxon>
        <taxon>Hypocreaceae</taxon>
        <taxon>Trichoderma</taxon>
    </lineage>
</organism>
<dbReference type="InterPro" id="IPR039535">
    <property type="entry name" value="ASST-like"/>
</dbReference>
<evidence type="ECO:0000256" key="1">
    <source>
        <dbReference type="SAM" id="MobiDB-lite"/>
    </source>
</evidence>
<name>A0A2K0SX04_9HYPO</name>
<dbReference type="InterPro" id="IPR053143">
    <property type="entry name" value="Arylsulfate_ST"/>
</dbReference>
<feature type="chain" id="PRO_5014415869" description="Arylsulfotransferase" evidence="3">
    <location>
        <begin position="20"/>
        <end position="631"/>
    </location>
</feature>
<dbReference type="PANTHER" id="PTHR35340">
    <property type="entry name" value="PQQ ENZYME REPEAT PROTEIN-RELATED"/>
    <property type="match status" value="1"/>
</dbReference>
<proteinExistence type="predicted"/>
<evidence type="ECO:0000256" key="3">
    <source>
        <dbReference type="SAM" id="SignalP"/>
    </source>
</evidence>
<protein>
    <recommendedName>
        <fullName evidence="6">Arylsulfotransferase</fullName>
    </recommendedName>
</protein>